<keyword evidence="3" id="KW-0812">Transmembrane</keyword>
<evidence type="ECO:0000256" key="3">
    <source>
        <dbReference type="SAM" id="Phobius"/>
    </source>
</evidence>
<dbReference type="PANTHER" id="PTHR24305:SF166">
    <property type="entry name" value="CYTOCHROME P450 12A4, MITOCHONDRIAL-RELATED"/>
    <property type="match status" value="1"/>
</dbReference>
<accession>A0A4U0TQ74</accession>
<dbReference type="InterPro" id="IPR036396">
    <property type="entry name" value="Cyt_P450_sf"/>
</dbReference>
<dbReference type="OrthoDB" id="1470350at2759"/>
<keyword evidence="2" id="KW-0479">Metal-binding</keyword>
<dbReference type="GO" id="GO:0004497">
    <property type="term" value="F:monooxygenase activity"/>
    <property type="evidence" value="ECO:0007669"/>
    <property type="project" value="InterPro"/>
</dbReference>
<dbReference type="PRINTS" id="PR00463">
    <property type="entry name" value="EP450I"/>
</dbReference>
<keyword evidence="2" id="KW-0349">Heme</keyword>
<keyword evidence="3" id="KW-1133">Transmembrane helix</keyword>
<dbReference type="GO" id="GO:0020037">
    <property type="term" value="F:heme binding"/>
    <property type="evidence" value="ECO:0007669"/>
    <property type="project" value="InterPro"/>
</dbReference>
<dbReference type="Gene3D" id="1.10.630.10">
    <property type="entry name" value="Cytochrome P450"/>
    <property type="match status" value="1"/>
</dbReference>
<evidence type="ECO:0000256" key="1">
    <source>
        <dbReference type="ARBA" id="ARBA00010617"/>
    </source>
</evidence>
<dbReference type="GO" id="GO:0016705">
    <property type="term" value="F:oxidoreductase activity, acting on paired donors, with incorporation or reduction of molecular oxygen"/>
    <property type="evidence" value="ECO:0007669"/>
    <property type="project" value="InterPro"/>
</dbReference>
<dbReference type="Pfam" id="PF00067">
    <property type="entry name" value="p450"/>
    <property type="match status" value="1"/>
</dbReference>
<dbReference type="InterPro" id="IPR001128">
    <property type="entry name" value="Cyt_P450"/>
</dbReference>
<evidence type="ECO:0000256" key="2">
    <source>
        <dbReference type="PIRSR" id="PIRSR602401-1"/>
    </source>
</evidence>
<dbReference type="InterPro" id="IPR050121">
    <property type="entry name" value="Cytochrome_P450_monoxygenase"/>
</dbReference>
<evidence type="ECO:0000313" key="5">
    <source>
        <dbReference type="Proteomes" id="UP000308549"/>
    </source>
</evidence>
<dbReference type="SUPFAM" id="SSF48264">
    <property type="entry name" value="Cytochrome P450"/>
    <property type="match status" value="1"/>
</dbReference>
<organism evidence="4 5">
    <name type="scientific">Salinomyces thailandicus</name>
    <dbReference type="NCBI Taxonomy" id="706561"/>
    <lineage>
        <taxon>Eukaryota</taxon>
        <taxon>Fungi</taxon>
        <taxon>Dikarya</taxon>
        <taxon>Ascomycota</taxon>
        <taxon>Pezizomycotina</taxon>
        <taxon>Dothideomycetes</taxon>
        <taxon>Dothideomycetidae</taxon>
        <taxon>Mycosphaerellales</taxon>
        <taxon>Teratosphaeriaceae</taxon>
        <taxon>Salinomyces</taxon>
    </lineage>
</organism>
<reference evidence="4 5" key="1">
    <citation type="submission" date="2017-03" db="EMBL/GenBank/DDBJ databases">
        <title>Genomes of endolithic fungi from Antarctica.</title>
        <authorList>
            <person name="Coleine C."/>
            <person name="Masonjones S."/>
            <person name="Stajich J.E."/>
        </authorList>
    </citation>
    <scope>NUCLEOTIDE SEQUENCE [LARGE SCALE GENOMIC DNA]</scope>
    <source>
        <strain evidence="4 5">CCFEE 6315</strain>
    </source>
</reference>
<keyword evidence="3" id="KW-0472">Membrane</keyword>
<proteinExistence type="inferred from homology"/>
<dbReference type="InterPro" id="IPR002401">
    <property type="entry name" value="Cyt_P450_E_grp-I"/>
</dbReference>
<comment type="similarity">
    <text evidence="1">Belongs to the cytochrome P450 family.</text>
</comment>
<dbReference type="AlphaFoldDB" id="A0A4U0TQ74"/>
<keyword evidence="2" id="KW-0408">Iron</keyword>
<keyword evidence="5" id="KW-1185">Reference proteome</keyword>
<dbReference type="Proteomes" id="UP000308549">
    <property type="component" value="Unassembled WGS sequence"/>
</dbReference>
<feature type="binding site" description="axial binding residue" evidence="2">
    <location>
        <position position="491"/>
    </location>
    <ligand>
        <name>heme</name>
        <dbReference type="ChEBI" id="CHEBI:30413"/>
    </ligand>
    <ligandPart>
        <name>Fe</name>
        <dbReference type="ChEBI" id="CHEBI:18248"/>
    </ligandPart>
</feature>
<name>A0A4U0TQ74_9PEZI</name>
<dbReference type="FunFam" id="1.10.630.10:FF:000051">
    <property type="entry name" value="Cytochrome P450 monooxygenase (Fum15)"/>
    <property type="match status" value="1"/>
</dbReference>
<protein>
    <recommendedName>
        <fullName evidence="6">Cytochrome P450 monooxygenase</fullName>
    </recommendedName>
</protein>
<comment type="caution">
    <text evidence="4">The sequence shown here is derived from an EMBL/GenBank/DDBJ whole genome shotgun (WGS) entry which is preliminary data.</text>
</comment>
<evidence type="ECO:0008006" key="6">
    <source>
        <dbReference type="Google" id="ProtNLM"/>
    </source>
</evidence>
<dbReference type="CDD" id="cd11069">
    <property type="entry name" value="CYP_FUM15-like"/>
    <property type="match status" value="1"/>
</dbReference>
<feature type="transmembrane region" description="Helical" evidence="3">
    <location>
        <begin position="42"/>
        <end position="61"/>
    </location>
</feature>
<gene>
    <name evidence="4" type="ORF">B0A50_06478</name>
</gene>
<evidence type="ECO:0000313" key="4">
    <source>
        <dbReference type="EMBL" id="TKA23972.1"/>
    </source>
</evidence>
<comment type="cofactor">
    <cofactor evidence="2">
        <name>heme</name>
        <dbReference type="ChEBI" id="CHEBI:30413"/>
    </cofactor>
</comment>
<dbReference type="EMBL" id="NAJL01000049">
    <property type="protein sequence ID" value="TKA23972.1"/>
    <property type="molecule type" value="Genomic_DNA"/>
</dbReference>
<sequence>MKTRDILVAAAVFSALEAVALNAFAPHLRPTGGVGRMLERFFIANIILYFLYAILIRPYFVSPLRHIPGPKGGNLVFGHSLDVRRSKPPGDVLRKWMEEVPNDGLIRFRDAFGKDGIMPTNQAMLKAVVTDNNYDYEKQPKVRDILRTILGDGLILVEGHEHKFQRKHLLPSFQVSVIRDLYPTFWTKACEMTQMMKEDAAKSEVEFGIWCTRVTLDIIGIAGFGRDFDSLKNPDDKFVQDYQQVLEPHPQKAAFFLISLLTSPTLALRIPFWEIPKELKRISKGLYDFAYNLSKERRAELNDSKKSSDEKEKRKDILSLLVKSNDFSDNDLAHQVLTMMAAGHETTSNTLGWCAYLLALNPEIQSQLRDEIRNELPSPDNIATETISAATVDSMPLLNAVCNETLRLYPVVPITTRDVVKETMLGPYKLPVGTGIFISPWAVNRSTEIWGKDAMDFVPHRWIDPDGRVNNSGGVTSNYSIMTFLHGPRSCIGQGFARSELKCLVAALVGRYDIKLTRQEDTYFPAGLITTKAANGMWLKFDEVTGW</sequence>
<dbReference type="GO" id="GO:0005506">
    <property type="term" value="F:iron ion binding"/>
    <property type="evidence" value="ECO:0007669"/>
    <property type="project" value="InterPro"/>
</dbReference>
<dbReference type="PRINTS" id="PR00385">
    <property type="entry name" value="P450"/>
</dbReference>
<dbReference type="PANTHER" id="PTHR24305">
    <property type="entry name" value="CYTOCHROME P450"/>
    <property type="match status" value="1"/>
</dbReference>